<keyword evidence="3" id="KW-1185">Reference proteome</keyword>
<sequence>MPPETIRAILTSDHPCSPCPVACAETIESAIKLPRLHSLTRQTADSPSSLDELKETDAS</sequence>
<organism evidence="2 3">
    <name type="scientific">Holothuria leucospilota</name>
    <name type="common">Black long sea cucumber</name>
    <name type="synonym">Mertensiothuria leucospilota</name>
    <dbReference type="NCBI Taxonomy" id="206669"/>
    <lineage>
        <taxon>Eukaryota</taxon>
        <taxon>Metazoa</taxon>
        <taxon>Echinodermata</taxon>
        <taxon>Eleutherozoa</taxon>
        <taxon>Echinozoa</taxon>
        <taxon>Holothuroidea</taxon>
        <taxon>Aspidochirotacea</taxon>
        <taxon>Aspidochirotida</taxon>
        <taxon>Holothuriidae</taxon>
        <taxon>Holothuria</taxon>
    </lineage>
</organism>
<name>A0A9Q0YLX9_HOLLE</name>
<accession>A0A9Q0YLX9</accession>
<gene>
    <name evidence="2" type="ORF">HOLleu_36443</name>
</gene>
<evidence type="ECO:0000256" key="1">
    <source>
        <dbReference type="SAM" id="MobiDB-lite"/>
    </source>
</evidence>
<evidence type="ECO:0000313" key="3">
    <source>
        <dbReference type="Proteomes" id="UP001152320"/>
    </source>
</evidence>
<proteinExistence type="predicted"/>
<dbReference type="AlphaFoldDB" id="A0A9Q0YLX9"/>
<dbReference type="Proteomes" id="UP001152320">
    <property type="component" value="Chromosome 19"/>
</dbReference>
<protein>
    <submittedName>
        <fullName evidence="2">Uncharacterized protein</fullName>
    </submittedName>
</protein>
<evidence type="ECO:0000313" key="2">
    <source>
        <dbReference type="EMBL" id="KAJ8023876.1"/>
    </source>
</evidence>
<reference evidence="2" key="1">
    <citation type="submission" date="2021-10" db="EMBL/GenBank/DDBJ databases">
        <title>Tropical sea cucumber genome reveals ecological adaptation and Cuvierian tubules defense mechanism.</title>
        <authorList>
            <person name="Chen T."/>
        </authorList>
    </citation>
    <scope>NUCLEOTIDE SEQUENCE</scope>
    <source>
        <strain evidence="2">Nanhai2018</strain>
        <tissue evidence="2">Muscle</tissue>
    </source>
</reference>
<feature type="region of interest" description="Disordered" evidence="1">
    <location>
        <begin position="38"/>
        <end position="59"/>
    </location>
</feature>
<dbReference type="EMBL" id="JAIZAY010000019">
    <property type="protein sequence ID" value="KAJ8023876.1"/>
    <property type="molecule type" value="Genomic_DNA"/>
</dbReference>
<comment type="caution">
    <text evidence="2">The sequence shown here is derived from an EMBL/GenBank/DDBJ whole genome shotgun (WGS) entry which is preliminary data.</text>
</comment>
<feature type="compositionally biased region" description="Polar residues" evidence="1">
    <location>
        <begin position="39"/>
        <end position="49"/>
    </location>
</feature>